<accession>A0ABS0N3B0</accession>
<name>A0ABS0N3B0_9SPHN</name>
<dbReference type="Gene3D" id="1.10.10.10">
    <property type="entry name" value="Winged helix-like DNA-binding domain superfamily/Winged helix DNA-binding domain"/>
    <property type="match status" value="1"/>
</dbReference>
<dbReference type="InterPro" id="IPR036388">
    <property type="entry name" value="WH-like_DNA-bd_sf"/>
</dbReference>
<gene>
    <name evidence="2" type="ORF">I5L03_07600</name>
</gene>
<feature type="domain" description="Bacterial transcriptional activator" evidence="1">
    <location>
        <begin position="102"/>
        <end position="245"/>
    </location>
</feature>
<proteinExistence type="predicted"/>
<dbReference type="Proteomes" id="UP000602442">
    <property type="component" value="Unassembled WGS sequence"/>
</dbReference>
<dbReference type="InterPro" id="IPR005158">
    <property type="entry name" value="BTAD"/>
</dbReference>
<dbReference type="RefSeq" id="WP_197921146.1">
    <property type="nucleotide sequence ID" value="NZ_CAWPTA010000007.1"/>
</dbReference>
<dbReference type="SMART" id="SM01043">
    <property type="entry name" value="BTAD"/>
    <property type="match status" value="1"/>
</dbReference>
<dbReference type="EMBL" id="JAEANY010000002">
    <property type="protein sequence ID" value="MBH5322449.1"/>
    <property type="molecule type" value="Genomic_DNA"/>
</dbReference>
<organism evidence="2 3">
    <name type="scientific">Aurantiacibacter sediminis</name>
    <dbReference type="NCBI Taxonomy" id="2793064"/>
    <lineage>
        <taxon>Bacteria</taxon>
        <taxon>Pseudomonadati</taxon>
        <taxon>Pseudomonadota</taxon>
        <taxon>Alphaproteobacteria</taxon>
        <taxon>Sphingomonadales</taxon>
        <taxon>Erythrobacteraceae</taxon>
        <taxon>Aurantiacibacter</taxon>
    </lineage>
</organism>
<sequence>MPKRLRFIAFGRIEVLMTGEGALPVPQSAEGLIALLALNSRTGLNRQRAAEMLWPDSDRKSAQHNLATTLWRLKKHAPQLQDIVAAADRTRLDLGTDIRFLTDLEQFERKTQRFLAARDAASEQDIARAEAAVELYKGDAFPGLDFEWAVLERERLRNLFCELLFALAQGFAERGDYGRTVRYGERLVMADPYREDVHRLLMRAHVENGNRASAIRQYRICQGELAETLGVEPMPETVALYEHLVARSDRQLAPSEAERRQTFIGLARSDLETIVRRHAALHDRLVRVRQLVQRAESTG</sequence>
<evidence type="ECO:0000313" key="3">
    <source>
        <dbReference type="Proteomes" id="UP000602442"/>
    </source>
</evidence>
<dbReference type="InterPro" id="IPR051677">
    <property type="entry name" value="AfsR-DnrI-RedD_regulator"/>
</dbReference>
<protein>
    <recommendedName>
        <fullName evidence="1">Bacterial transcriptional activator domain-containing protein</fullName>
    </recommendedName>
</protein>
<dbReference type="InterPro" id="IPR011990">
    <property type="entry name" value="TPR-like_helical_dom_sf"/>
</dbReference>
<dbReference type="SUPFAM" id="SSF48452">
    <property type="entry name" value="TPR-like"/>
    <property type="match status" value="1"/>
</dbReference>
<dbReference type="Gene3D" id="1.25.40.10">
    <property type="entry name" value="Tetratricopeptide repeat domain"/>
    <property type="match status" value="1"/>
</dbReference>
<comment type="caution">
    <text evidence="2">The sequence shown here is derived from an EMBL/GenBank/DDBJ whole genome shotgun (WGS) entry which is preliminary data.</text>
</comment>
<dbReference type="PANTHER" id="PTHR35807">
    <property type="entry name" value="TRANSCRIPTIONAL REGULATOR REDD-RELATED"/>
    <property type="match status" value="1"/>
</dbReference>
<keyword evidence="3" id="KW-1185">Reference proteome</keyword>
<reference evidence="2 3" key="1">
    <citation type="submission" date="2020-11" db="EMBL/GenBank/DDBJ databases">
        <title>Erythrobacter sediminis sp. nov., a marine bacterium from a tidal flat of Garorim Bay.</title>
        <authorList>
            <person name="Kim D."/>
            <person name="Yoo Y."/>
            <person name="Kim J.-J."/>
        </authorList>
    </citation>
    <scope>NUCLEOTIDE SEQUENCE [LARGE SCALE GENOMIC DNA]</scope>
    <source>
        <strain evidence="2 3">JGD-13</strain>
    </source>
</reference>
<evidence type="ECO:0000313" key="2">
    <source>
        <dbReference type="EMBL" id="MBH5322449.1"/>
    </source>
</evidence>
<dbReference type="Pfam" id="PF03704">
    <property type="entry name" value="BTAD"/>
    <property type="match status" value="1"/>
</dbReference>
<evidence type="ECO:0000259" key="1">
    <source>
        <dbReference type="SMART" id="SM01043"/>
    </source>
</evidence>